<evidence type="ECO:0000313" key="2">
    <source>
        <dbReference type="Proteomes" id="UP000315128"/>
    </source>
</evidence>
<gene>
    <name evidence="1" type="ORF">FLP15_03135</name>
</gene>
<name>A0A514Z712_9LACT</name>
<dbReference type="RefSeq" id="WP_142765958.1">
    <property type="nucleotide sequence ID" value="NZ_CP041356.1"/>
</dbReference>
<reference evidence="1 2" key="1">
    <citation type="submission" date="2019-07" db="EMBL/GenBank/DDBJ databases">
        <title>Genome sequencing of KACC 19320.</title>
        <authorList>
            <person name="Heo J."/>
            <person name="Kim S.-J."/>
            <person name="Kim J.-S."/>
            <person name="Hong S.-B."/>
            <person name="Kwon S.-W."/>
        </authorList>
    </citation>
    <scope>NUCLEOTIDE SEQUENCE [LARGE SCALE GENOMIC DNA]</scope>
    <source>
        <strain evidence="1 2">KACC 19320</strain>
    </source>
</reference>
<organism evidence="1 2">
    <name type="scientific">Lactococcus protaetiae</name>
    <dbReference type="NCBI Taxonomy" id="2592653"/>
    <lineage>
        <taxon>Bacteria</taxon>
        <taxon>Bacillati</taxon>
        <taxon>Bacillota</taxon>
        <taxon>Bacilli</taxon>
        <taxon>Lactobacillales</taxon>
        <taxon>Streptococcaceae</taxon>
        <taxon>Lactococcus</taxon>
    </lineage>
</organism>
<evidence type="ECO:0000313" key="1">
    <source>
        <dbReference type="EMBL" id="QDK70343.1"/>
    </source>
</evidence>
<sequence>MSANVLALQQATRDWNNYVTSGLYQGDGNMSNANNQTAPLQVFELSNGDVVQVSYGANLVVRARKNGAWTVWGLFL</sequence>
<dbReference type="CDD" id="cd19958">
    <property type="entry name" value="pyocin_knob"/>
    <property type="match status" value="1"/>
</dbReference>
<dbReference type="Proteomes" id="UP000315128">
    <property type="component" value="Chromosome"/>
</dbReference>
<dbReference type="KEGG" id="lack:FLP15_03135"/>
<dbReference type="AlphaFoldDB" id="A0A514Z712"/>
<proteinExistence type="predicted"/>
<keyword evidence="2" id="KW-1185">Reference proteome</keyword>
<protein>
    <submittedName>
        <fullName evidence="1">Uncharacterized protein</fullName>
    </submittedName>
</protein>
<accession>A0A514Z712</accession>
<dbReference type="EMBL" id="CP041356">
    <property type="protein sequence ID" value="QDK70343.1"/>
    <property type="molecule type" value="Genomic_DNA"/>
</dbReference>